<proteinExistence type="predicted"/>
<dbReference type="Proteomes" id="UP001147695">
    <property type="component" value="Unassembled WGS sequence"/>
</dbReference>
<organism evidence="7 8">
    <name type="scientific">Penicillium brevicompactum</name>
    <dbReference type="NCBI Taxonomy" id="5074"/>
    <lineage>
        <taxon>Eukaryota</taxon>
        <taxon>Fungi</taxon>
        <taxon>Dikarya</taxon>
        <taxon>Ascomycota</taxon>
        <taxon>Pezizomycotina</taxon>
        <taxon>Eurotiomycetes</taxon>
        <taxon>Eurotiomycetidae</taxon>
        <taxon>Eurotiales</taxon>
        <taxon>Aspergillaceae</taxon>
        <taxon>Penicillium</taxon>
    </lineage>
</organism>
<sequence length="372" mass="41976">MSTSFTFHEGFTLPKDISELPSSGQNMARFTKQMILGLTFEATESAARDQIVNQTVAVRKLAGVFQTEATAKHMFGEIKLLKQLRHENILNLLDIFMAPSEDIYLVTDLMSTDLHTLLKAMKLEGQFAQFFTYQIMRGLKYVHSVGVVHRDLKPSSILINENCDLKICDFGLIEETQVTDYISTGYYRAPETMHPWRGYNEKADVWSAGCIFAEMMTGSALFHGKNHMDQIRVIIQRFEDKLEEFPANIINQNTTSFIHSLPKQDRNPMSKFITGAAANATELLEETLQIDPCKRVSAATALTSQYLAPYHDVADELTPTKAFDWAFLEADLPVDVWRTVLYAEVFGYHASHAQGGFDNLTTSSDKTISSDR</sequence>
<evidence type="ECO:0000256" key="5">
    <source>
        <dbReference type="ARBA" id="ARBA00022840"/>
    </source>
</evidence>
<dbReference type="FunFam" id="1.10.510.10:FF:000624">
    <property type="entry name" value="Mitogen-activated protein kinase"/>
    <property type="match status" value="1"/>
</dbReference>
<dbReference type="AlphaFoldDB" id="A0A9W9QV06"/>
<dbReference type="GO" id="GO:0005524">
    <property type="term" value="F:ATP binding"/>
    <property type="evidence" value="ECO:0007669"/>
    <property type="project" value="UniProtKB-KW"/>
</dbReference>
<name>A0A9W9QV06_PENBR</name>
<keyword evidence="5" id="KW-0067">ATP-binding</keyword>
<keyword evidence="4" id="KW-0418">Kinase</keyword>
<keyword evidence="3" id="KW-0547">Nucleotide-binding</keyword>
<dbReference type="GO" id="GO:0004674">
    <property type="term" value="F:protein serine/threonine kinase activity"/>
    <property type="evidence" value="ECO:0007669"/>
    <property type="project" value="UniProtKB-KW"/>
</dbReference>
<dbReference type="InterPro" id="IPR000719">
    <property type="entry name" value="Prot_kinase_dom"/>
</dbReference>
<comment type="caution">
    <text evidence="7">The sequence shown here is derived from an EMBL/GenBank/DDBJ whole genome shotgun (WGS) entry which is preliminary data.</text>
</comment>
<reference evidence="7" key="2">
    <citation type="journal article" date="2023" name="IMA Fungus">
        <title>Comparative genomic study of the Penicillium genus elucidates a diverse pangenome and 15 lateral gene transfer events.</title>
        <authorList>
            <person name="Petersen C."/>
            <person name="Sorensen T."/>
            <person name="Nielsen M.R."/>
            <person name="Sondergaard T.E."/>
            <person name="Sorensen J.L."/>
            <person name="Fitzpatrick D.A."/>
            <person name="Frisvad J.C."/>
            <person name="Nielsen K.L."/>
        </authorList>
    </citation>
    <scope>NUCLEOTIDE SEQUENCE</scope>
    <source>
        <strain evidence="7">IBT 35673</strain>
    </source>
</reference>
<evidence type="ECO:0000313" key="7">
    <source>
        <dbReference type="EMBL" id="KAJ5346127.1"/>
    </source>
</evidence>
<protein>
    <recommendedName>
        <fullName evidence="6">Protein kinase domain-containing protein</fullName>
    </recommendedName>
</protein>
<evidence type="ECO:0000256" key="4">
    <source>
        <dbReference type="ARBA" id="ARBA00022777"/>
    </source>
</evidence>
<evidence type="ECO:0000256" key="3">
    <source>
        <dbReference type="ARBA" id="ARBA00022741"/>
    </source>
</evidence>
<keyword evidence="2" id="KW-0808">Transferase</keyword>
<evidence type="ECO:0000256" key="2">
    <source>
        <dbReference type="ARBA" id="ARBA00022679"/>
    </source>
</evidence>
<evidence type="ECO:0000256" key="1">
    <source>
        <dbReference type="ARBA" id="ARBA00022527"/>
    </source>
</evidence>
<dbReference type="PANTHER" id="PTHR24055">
    <property type="entry name" value="MITOGEN-ACTIVATED PROTEIN KINASE"/>
    <property type="match status" value="1"/>
</dbReference>
<dbReference type="InterPro" id="IPR011009">
    <property type="entry name" value="Kinase-like_dom_sf"/>
</dbReference>
<reference evidence="7" key="1">
    <citation type="submission" date="2022-12" db="EMBL/GenBank/DDBJ databases">
        <authorList>
            <person name="Petersen C."/>
        </authorList>
    </citation>
    <scope>NUCLEOTIDE SEQUENCE</scope>
    <source>
        <strain evidence="7">IBT 35673</strain>
    </source>
</reference>
<dbReference type="EMBL" id="JAPZBQ010000002">
    <property type="protein sequence ID" value="KAJ5346127.1"/>
    <property type="molecule type" value="Genomic_DNA"/>
</dbReference>
<keyword evidence="1" id="KW-0723">Serine/threonine-protein kinase</keyword>
<feature type="domain" description="Protein kinase" evidence="6">
    <location>
        <begin position="25"/>
        <end position="307"/>
    </location>
</feature>
<dbReference type="Gene3D" id="3.30.200.20">
    <property type="entry name" value="Phosphorylase Kinase, domain 1"/>
    <property type="match status" value="1"/>
</dbReference>
<dbReference type="Pfam" id="PF00069">
    <property type="entry name" value="Pkinase"/>
    <property type="match status" value="1"/>
</dbReference>
<dbReference type="PROSITE" id="PS50011">
    <property type="entry name" value="PROTEIN_KINASE_DOM"/>
    <property type="match status" value="1"/>
</dbReference>
<gene>
    <name evidence="7" type="ORF">N7452_004131</name>
</gene>
<accession>A0A9W9QV06</accession>
<evidence type="ECO:0000259" key="6">
    <source>
        <dbReference type="PROSITE" id="PS50011"/>
    </source>
</evidence>
<dbReference type="SUPFAM" id="SSF56112">
    <property type="entry name" value="Protein kinase-like (PK-like)"/>
    <property type="match status" value="1"/>
</dbReference>
<evidence type="ECO:0000313" key="8">
    <source>
        <dbReference type="Proteomes" id="UP001147695"/>
    </source>
</evidence>
<dbReference type="InterPro" id="IPR050117">
    <property type="entry name" value="MAPK"/>
</dbReference>
<dbReference type="Gene3D" id="1.10.510.10">
    <property type="entry name" value="Transferase(Phosphotransferase) domain 1"/>
    <property type="match status" value="1"/>
</dbReference>